<dbReference type="STRING" id="1507870.A0A1V8S7N3"/>
<gene>
    <name evidence="1" type="ORF">B0A48_18716</name>
</gene>
<evidence type="ECO:0000313" key="2">
    <source>
        <dbReference type="Proteomes" id="UP000192596"/>
    </source>
</evidence>
<dbReference type="PANTHER" id="PTHR24148:SF64">
    <property type="entry name" value="HETEROKARYON INCOMPATIBILITY DOMAIN-CONTAINING PROTEIN"/>
    <property type="match status" value="1"/>
</dbReference>
<dbReference type="Proteomes" id="UP000192596">
    <property type="component" value="Unassembled WGS sequence"/>
</dbReference>
<accession>A0A1V8S7N3</accession>
<dbReference type="PANTHER" id="PTHR24148">
    <property type="entry name" value="ANKYRIN REPEAT DOMAIN-CONTAINING PROTEIN 39 HOMOLOG-RELATED"/>
    <property type="match status" value="1"/>
</dbReference>
<dbReference type="OrthoDB" id="2157530at2759"/>
<comment type="caution">
    <text evidence="1">The sequence shown here is derived from an EMBL/GenBank/DDBJ whole genome shotgun (WGS) entry which is preliminary data.</text>
</comment>
<name>A0A1V8S7N3_9PEZI</name>
<protein>
    <submittedName>
        <fullName evidence="1">Uncharacterized protein</fullName>
    </submittedName>
</protein>
<keyword evidence="2" id="KW-1185">Reference proteome</keyword>
<dbReference type="InParanoid" id="A0A1V8S7N3"/>
<dbReference type="EMBL" id="NAJO01000126">
    <property type="protein sequence ID" value="OQN95218.1"/>
    <property type="molecule type" value="Genomic_DNA"/>
</dbReference>
<dbReference type="InterPro" id="IPR052895">
    <property type="entry name" value="HetReg/Transcr_Mod"/>
</dbReference>
<proteinExistence type="predicted"/>
<dbReference type="AlphaFoldDB" id="A0A1V8S7N3"/>
<dbReference type="Pfam" id="PF26639">
    <property type="entry name" value="Het-6_barrel"/>
    <property type="match status" value="1"/>
</dbReference>
<organism evidence="1 2">
    <name type="scientific">Cryoendolithus antarcticus</name>
    <dbReference type="NCBI Taxonomy" id="1507870"/>
    <lineage>
        <taxon>Eukaryota</taxon>
        <taxon>Fungi</taxon>
        <taxon>Dikarya</taxon>
        <taxon>Ascomycota</taxon>
        <taxon>Pezizomycotina</taxon>
        <taxon>Dothideomycetes</taxon>
        <taxon>Dothideomycetidae</taxon>
        <taxon>Cladosporiales</taxon>
        <taxon>Cladosporiaceae</taxon>
        <taxon>Cryoendolithus</taxon>
    </lineage>
</organism>
<sequence length="158" mass="16807">MATQPNVPPMLSGMSREQWQEGAWRIPVADQSTNEIGMRIRATGAAKAGWEAMKLGEAAHTVWDRGPGKSALNLYVIAIGRLRGRRLAGTSQGLVGLMPADVEIGDIVAIIVGAESPMLLRPGSEGGAYKIVGECYVYGIMDGEMIGTDTVFTDIDVC</sequence>
<evidence type="ECO:0000313" key="1">
    <source>
        <dbReference type="EMBL" id="OQN95218.1"/>
    </source>
</evidence>
<reference evidence="2" key="1">
    <citation type="submission" date="2017-03" db="EMBL/GenBank/DDBJ databases">
        <title>Genomes of endolithic fungi from Antarctica.</title>
        <authorList>
            <person name="Coleine C."/>
            <person name="Masonjones S."/>
            <person name="Stajich J.E."/>
        </authorList>
    </citation>
    <scope>NUCLEOTIDE SEQUENCE [LARGE SCALE GENOMIC DNA]</scope>
    <source>
        <strain evidence="2">CCFEE 5527</strain>
    </source>
</reference>